<evidence type="ECO:0000313" key="2">
    <source>
        <dbReference type="EMBL" id="AZN30387.1"/>
    </source>
</evidence>
<proteinExistence type="predicted"/>
<dbReference type="InterPro" id="IPR009061">
    <property type="entry name" value="DNA-bd_dom_put_sf"/>
</dbReference>
<name>A0A3S8ZA88_9ACTO</name>
<evidence type="ECO:0000259" key="1">
    <source>
        <dbReference type="Pfam" id="PF12728"/>
    </source>
</evidence>
<sequence>MKELMRTGEIAARLGVSLPTVRRLLRAYDVPVFVLQQAWRVRKEDAERFIEAVLSNAPKSLG</sequence>
<feature type="domain" description="Helix-turn-helix" evidence="1">
    <location>
        <begin position="4"/>
        <end position="52"/>
    </location>
</feature>
<dbReference type="InterPro" id="IPR041657">
    <property type="entry name" value="HTH_17"/>
</dbReference>
<dbReference type="OrthoDB" id="9785139at2"/>
<dbReference type="Pfam" id="PF12728">
    <property type="entry name" value="HTH_17"/>
    <property type="match status" value="1"/>
</dbReference>
<dbReference type="SUPFAM" id="SSF46955">
    <property type="entry name" value="Putative DNA-binding domain"/>
    <property type="match status" value="1"/>
</dbReference>
<dbReference type="Proteomes" id="UP000270021">
    <property type="component" value="Chromosome"/>
</dbReference>
<dbReference type="EMBL" id="CP034438">
    <property type="protein sequence ID" value="AZN30387.1"/>
    <property type="molecule type" value="Genomic_DNA"/>
</dbReference>
<dbReference type="KEGG" id="fsl:EJO69_08770"/>
<organism evidence="2 3">
    <name type="scientific">Flaviflexus salsibiostraticola</name>
    <dbReference type="NCBI Taxonomy" id="1282737"/>
    <lineage>
        <taxon>Bacteria</taxon>
        <taxon>Bacillati</taxon>
        <taxon>Actinomycetota</taxon>
        <taxon>Actinomycetes</taxon>
        <taxon>Actinomycetales</taxon>
        <taxon>Actinomycetaceae</taxon>
        <taxon>Flaviflexus</taxon>
    </lineage>
</organism>
<keyword evidence="3" id="KW-1185">Reference proteome</keyword>
<protein>
    <submittedName>
        <fullName evidence="2">DNA-binding protein</fullName>
    </submittedName>
</protein>
<gene>
    <name evidence="2" type="ORF">EJO69_08770</name>
</gene>
<accession>A0A3S8ZA88</accession>
<dbReference type="AlphaFoldDB" id="A0A3S8ZA88"/>
<reference evidence="2 3" key="1">
    <citation type="submission" date="2018-12" db="EMBL/GenBank/DDBJ databases">
        <title>Complete genome sequence of Flaviflexus salsibiostraticola KCTC 33148.</title>
        <authorList>
            <person name="Bae J.-W."/>
        </authorList>
    </citation>
    <scope>NUCLEOTIDE SEQUENCE [LARGE SCALE GENOMIC DNA]</scope>
    <source>
        <strain evidence="2 3">KCTC 33148</strain>
    </source>
</reference>
<evidence type="ECO:0000313" key="3">
    <source>
        <dbReference type="Proteomes" id="UP000270021"/>
    </source>
</evidence>
<dbReference type="GO" id="GO:0003677">
    <property type="term" value="F:DNA binding"/>
    <property type="evidence" value="ECO:0007669"/>
    <property type="project" value="UniProtKB-KW"/>
</dbReference>
<keyword evidence="2" id="KW-0238">DNA-binding</keyword>
<dbReference type="RefSeq" id="WP_126041086.1">
    <property type="nucleotide sequence ID" value="NZ_CP034438.1"/>
</dbReference>